<accession>A0ABU6ZNG7</accession>
<keyword evidence="2" id="KW-1185">Reference proteome</keyword>
<protein>
    <submittedName>
        <fullName evidence="1">Uncharacterized protein</fullName>
    </submittedName>
</protein>
<proteinExistence type="predicted"/>
<organism evidence="1 2">
    <name type="scientific">Stylosanthes scabra</name>
    <dbReference type="NCBI Taxonomy" id="79078"/>
    <lineage>
        <taxon>Eukaryota</taxon>
        <taxon>Viridiplantae</taxon>
        <taxon>Streptophyta</taxon>
        <taxon>Embryophyta</taxon>
        <taxon>Tracheophyta</taxon>
        <taxon>Spermatophyta</taxon>
        <taxon>Magnoliopsida</taxon>
        <taxon>eudicotyledons</taxon>
        <taxon>Gunneridae</taxon>
        <taxon>Pentapetalae</taxon>
        <taxon>rosids</taxon>
        <taxon>fabids</taxon>
        <taxon>Fabales</taxon>
        <taxon>Fabaceae</taxon>
        <taxon>Papilionoideae</taxon>
        <taxon>50 kb inversion clade</taxon>
        <taxon>dalbergioids sensu lato</taxon>
        <taxon>Dalbergieae</taxon>
        <taxon>Pterocarpus clade</taxon>
        <taxon>Stylosanthes</taxon>
    </lineage>
</organism>
<comment type="caution">
    <text evidence="1">The sequence shown here is derived from an EMBL/GenBank/DDBJ whole genome shotgun (WGS) entry which is preliminary data.</text>
</comment>
<name>A0ABU6ZNG7_9FABA</name>
<evidence type="ECO:0000313" key="1">
    <source>
        <dbReference type="EMBL" id="MED6223499.1"/>
    </source>
</evidence>
<dbReference type="EMBL" id="JASCZI010272788">
    <property type="protein sequence ID" value="MED6223499.1"/>
    <property type="molecule type" value="Genomic_DNA"/>
</dbReference>
<dbReference type="Proteomes" id="UP001341840">
    <property type="component" value="Unassembled WGS sequence"/>
</dbReference>
<reference evidence="1 2" key="1">
    <citation type="journal article" date="2023" name="Plants (Basel)">
        <title>Bridging the Gap: Combining Genomics and Transcriptomics Approaches to Understand Stylosanthes scabra, an Orphan Legume from the Brazilian Caatinga.</title>
        <authorList>
            <person name="Ferreira-Neto J.R.C."/>
            <person name="da Silva M.D."/>
            <person name="Binneck E."/>
            <person name="de Melo N.F."/>
            <person name="da Silva R.H."/>
            <person name="de Melo A.L.T.M."/>
            <person name="Pandolfi V."/>
            <person name="Bustamante F.O."/>
            <person name="Brasileiro-Vidal A.C."/>
            <person name="Benko-Iseppon A.M."/>
        </authorList>
    </citation>
    <scope>NUCLEOTIDE SEQUENCE [LARGE SCALE GENOMIC DNA]</scope>
    <source>
        <tissue evidence="1">Leaves</tissue>
    </source>
</reference>
<gene>
    <name evidence="1" type="ORF">PIB30_074511</name>
</gene>
<sequence>MKPGTSETSVFPSPGQLFRILGPKGPNPLRYTYRALRSIAPAQTLCGPTSCSINPQRIEVQLIMIPYGFIPHNLGESVQDQRGSTPLSGTSSKPYHIACVRRAPKSLFGEALLAHTHLSHKPSTSTFRLSTSGYAGSPKPLEGTSRTSYNNFISLLNPQNDIVSSRQKATMRKNNITTKSSS</sequence>
<evidence type="ECO:0000313" key="2">
    <source>
        <dbReference type="Proteomes" id="UP001341840"/>
    </source>
</evidence>